<dbReference type="PRINTS" id="PR00080">
    <property type="entry name" value="SDRFAMILY"/>
</dbReference>
<evidence type="ECO:0008006" key="4">
    <source>
        <dbReference type="Google" id="ProtNLM"/>
    </source>
</evidence>
<dbReference type="Pfam" id="PF00106">
    <property type="entry name" value="adh_short"/>
    <property type="match status" value="1"/>
</dbReference>
<dbReference type="Gene3D" id="3.40.50.720">
    <property type="entry name" value="NAD(P)-binding Rossmann-like Domain"/>
    <property type="match status" value="1"/>
</dbReference>
<evidence type="ECO:0000256" key="2">
    <source>
        <dbReference type="ARBA" id="ARBA00023002"/>
    </source>
</evidence>
<dbReference type="PRINTS" id="PR00081">
    <property type="entry name" value="GDHRDH"/>
</dbReference>
<feature type="non-terminal residue" evidence="3">
    <location>
        <position position="1"/>
    </location>
</feature>
<accession>A0A0F9DQF0</accession>
<reference evidence="3" key="1">
    <citation type="journal article" date="2015" name="Nature">
        <title>Complex archaea that bridge the gap between prokaryotes and eukaryotes.</title>
        <authorList>
            <person name="Spang A."/>
            <person name="Saw J.H."/>
            <person name="Jorgensen S.L."/>
            <person name="Zaremba-Niedzwiedzka K."/>
            <person name="Martijn J."/>
            <person name="Lind A.E."/>
            <person name="van Eijk R."/>
            <person name="Schleper C."/>
            <person name="Guy L."/>
            <person name="Ettema T.J."/>
        </authorList>
    </citation>
    <scope>NUCLEOTIDE SEQUENCE</scope>
</reference>
<dbReference type="AlphaFoldDB" id="A0A0F9DQF0"/>
<comment type="similarity">
    <text evidence="1">Belongs to the short-chain dehydrogenases/reductases (SDR) family.</text>
</comment>
<keyword evidence="2" id="KW-0560">Oxidoreductase</keyword>
<evidence type="ECO:0000256" key="1">
    <source>
        <dbReference type="ARBA" id="ARBA00006484"/>
    </source>
</evidence>
<comment type="caution">
    <text evidence="3">The sequence shown here is derived from an EMBL/GenBank/DDBJ whole genome shotgun (WGS) entry which is preliminary data.</text>
</comment>
<name>A0A0F9DQF0_9ZZZZ</name>
<sequence>GIGIWGKLADFPIEDFDKMVNVNLRSMYISCQQAVKMMIPARSGFIINISSVVGFKGYVNQSGYTATKHGVMGLTKSLSAEVQEHGICVSAILPGGVDTDFIGEARPDLDSSVLISPGDIAKTVLFLLSLAGTAMVDQIYIRRRTSAPF</sequence>
<dbReference type="InterPro" id="IPR020904">
    <property type="entry name" value="Sc_DH/Rdtase_CS"/>
</dbReference>
<evidence type="ECO:0000313" key="3">
    <source>
        <dbReference type="EMBL" id="KKL64028.1"/>
    </source>
</evidence>
<dbReference type="CDD" id="cd05233">
    <property type="entry name" value="SDR_c"/>
    <property type="match status" value="1"/>
</dbReference>
<protein>
    <recommendedName>
        <fullName evidence="4">SDR family oxidoreductase</fullName>
    </recommendedName>
</protein>
<dbReference type="InterPro" id="IPR002347">
    <property type="entry name" value="SDR_fam"/>
</dbReference>
<dbReference type="GO" id="GO:0016616">
    <property type="term" value="F:oxidoreductase activity, acting on the CH-OH group of donors, NAD or NADP as acceptor"/>
    <property type="evidence" value="ECO:0007669"/>
    <property type="project" value="TreeGrafter"/>
</dbReference>
<dbReference type="PANTHER" id="PTHR42760:SF37">
    <property type="entry name" value="CLAVALDEHYDE DEHYDROGENASE"/>
    <property type="match status" value="1"/>
</dbReference>
<organism evidence="3">
    <name type="scientific">marine sediment metagenome</name>
    <dbReference type="NCBI Taxonomy" id="412755"/>
    <lineage>
        <taxon>unclassified sequences</taxon>
        <taxon>metagenomes</taxon>
        <taxon>ecological metagenomes</taxon>
    </lineage>
</organism>
<proteinExistence type="inferred from homology"/>
<dbReference type="InterPro" id="IPR036291">
    <property type="entry name" value="NAD(P)-bd_dom_sf"/>
</dbReference>
<gene>
    <name evidence="3" type="ORF">LCGC14_2169220</name>
</gene>
<dbReference type="PROSITE" id="PS00061">
    <property type="entry name" value="ADH_SHORT"/>
    <property type="match status" value="1"/>
</dbReference>
<dbReference type="PANTHER" id="PTHR42760">
    <property type="entry name" value="SHORT-CHAIN DEHYDROGENASES/REDUCTASES FAMILY MEMBER"/>
    <property type="match status" value="1"/>
</dbReference>
<dbReference type="SUPFAM" id="SSF51735">
    <property type="entry name" value="NAD(P)-binding Rossmann-fold domains"/>
    <property type="match status" value="1"/>
</dbReference>
<dbReference type="EMBL" id="LAZR01027971">
    <property type="protein sequence ID" value="KKL64028.1"/>
    <property type="molecule type" value="Genomic_DNA"/>
</dbReference>